<organism evidence="3 4">
    <name type="scientific">Candidatus Desulfatibia vada</name>
    <dbReference type="NCBI Taxonomy" id="2841696"/>
    <lineage>
        <taxon>Bacteria</taxon>
        <taxon>Pseudomonadati</taxon>
        <taxon>Thermodesulfobacteriota</taxon>
        <taxon>Desulfobacteria</taxon>
        <taxon>Desulfobacterales</taxon>
        <taxon>Desulfobacterales incertae sedis</taxon>
        <taxon>Candidatus Desulfatibia</taxon>
    </lineage>
</organism>
<gene>
    <name evidence="3" type="ORF">H8D96_11505</name>
</gene>
<protein>
    <submittedName>
        <fullName evidence="3">IS110 family transposase</fullName>
    </submittedName>
</protein>
<dbReference type="AlphaFoldDB" id="A0A8J6TQN0"/>
<dbReference type="InterPro" id="IPR002525">
    <property type="entry name" value="Transp_IS110-like_N"/>
</dbReference>
<dbReference type="GO" id="GO:0006313">
    <property type="term" value="P:DNA transposition"/>
    <property type="evidence" value="ECO:0007669"/>
    <property type="project" value="InterPro"/>
</dbReference>
<dbReference type="NCBIfam" id="NF033542">
    <property type="entry name" value="transpos_IS110"/>
    <property type="match status" value="1"/>
</dbReference>
<reference evidence="3 4" key="1">
    <citation type="submission" date="2020-08" db="EMBL/GenBank/DDBJ databases">
        <title>Bridging the membrane lipid divide: bacteria of the FCB group superphylum have the potential to synthesize archaeal ether lipids.</title>
        <authorList>
            <person name="Villanueva L."/>
            <person name="Von Meijenfeldt F.A.B."/>
            <person name="Westbye A.B."/>
            <person name="Yadav S."/>
            <person name="Hopmans E.C."/>
            <person name="Dutilh B.E."/>
            <person name="Sinninghe Damste J.S."/>
        </authorList>
    </citation>
    <scope>NUCLEOTIDE SEQUENCE [LARGE SCALE GENOMIC DNA]</scope>
    <source>
        <strain evidence="3">NIOZ-UU17</strain>
    </source>
</reference>
<dbReference type="InterPro" id="IPR047650">
    <property type="entry name" value="Transpos_IS110"/>
</dbReference>
<dbReference type="PANTHER" id="PTHR33055:SF13">
    <property type="entry name" value="TRANSPOSASE"/>
    <property type="match status" value="1"/>
</dbReference>
<dbReference type="Proteomes" id="UP000605201">
    <property type="component" value="Unassembled WGS sequence"/>
</dbReference>
<evidence type="ECO:0000313" key="4">
    <source>
        <dbReference type="Proteomes" id="UP000605201"/>
    </source>
</evidence>
<evidence type="ECO:0000259" key="2">
    <source>
        <dbReference type="Pfam" id="PF02371"/>
    </source>
</evidence>
<dbReference type="GO" id="GO:0004803">
    <property type="term" value="F:transposase activity"/>
    <property type="evidence" value="ECO:0007669"/>
    <property type="project" value="InterPro"/>
</dbReference>
<comment type="caution">
    <text evidence="3">The sequence shown here is derived from an EMBL/GenBank/DDBJ whole genome shotgun (WGS) entry which is preliminary data.</text>
</comment>
<dbReference type="InterPro" id="IPR003346">
    <property type="entry name" value="Transposase_20"/>
</dbReference>
<dbReference type="PANTHER" id="PTHR33055">
    <property type="entry name" value="TRANSPOSASE FOR INSERTION SEQUENCE ELEMENT IS1111A"/>
    <property type="match status" value="1"/>
</dbReference>
<sequence>MSNQELIRRKQYCQIVNEITGSDQYLVVGTDVGKDKHHAFMGTATGKSLFRKLIFENDLDGFSGLLKTAEAIKSQNSLSKIVYGVEPTGNYHKPLARHLIRCACNVVLVSGVAVKRNRELLNGRWDKNDTKCAANIADLVSRKRCLYYDCPSPSIIELRSLLSLRRKLKREEHGLRMRIRNNLLAQYFPELDRFYNACESESLAIVQWILNPDTISAMEFGEFFHMVTTTHRGIAQTLRLRKIHGLATKSVGCPMGPATEFEADLLVEKLKQVRRQVKKTNDLIEDFCLEFTEYSYLLTIPGFGPYISARVLASIADPFRFENRKQLVKLAGYDLCAERSGKKSAEAIPVISKKGNGELRYALYQAANVAATRVDLFRTYFARLIRGRERERGIKTKMRVKLAVKMLVIGWTLMKKREVFNPAYLNIE</sequence>
<accession>A0A8J6TQN0</accession>
<dbReference type="EMBL" id="JACNIG010000230">
    <property type="protein sequence ID" value="MBC8432533.1"/>
    <property type="molecule type" value="Genomic_DNA"/>
</dbReference>
<proteinExistence type="predicted"/>
<dbReference type="Pfam" id="PF02371">
    <property type="entry name" value="Transposase_20"/>
    <property type="match status" value="1"/>
</dbReference>
<dbReference type="GO" id="GO:0003677">
    <property type="term" value="F:DNA binding"/>
    <property type="evidence" value="ECO:0007669"/>
    <property type="project" value="InterPro"/>
</dbReference>
<dbReference type="Pfam" id="PF01548">
    <property type="entry name" value="DEDD_Tnp_IS110"/>
    <property type="match status" value="1"/>
</dbReference>
<feature type="domain" description="Transposase IS116/IS110/IS902 C-terminal" evidence="2">
    <location>
        <begin position="295"/>
        <end position="380"/>
    </location>
</feature>
<feature type="domain" description="Transposase IS110-like N-terminal" evidence="1">
    <location>
        <begin position="28"/>
        <end position="189"/>
    </location>
</feature>
<evidence type="ECO:0000313" key="3">
    <source>
        <dbReference type="EMBL" id="MBC8432533.1"/>
    </source>
</evidence>
<evidence type="ECO:0000259" key="1">
    <source>
        <dbReference type="Pfam" id="PF01548"/>
    </source>
</evidence>
<name>A0A8J6TQN0_9BACT</name>